<sequence>MHRRFRCAGYEEEYLREQELEKERAAEALRKEEEERNAPVDPKAIFALSNVLDRVLDRKGDLNGQMDWVKNAIPFDPVVFSSNQRHRKHAQGNVKRAQDALRELELSLGLAKQLQAYLDVQLKMAREKVNALALRTNFMSLPKSILTEVIVLAVGQGSRGPNVDVDEEMSARNKAIKLSHVCRQFRNIVFSNLKAQFWSTLSDQMIDTEKIKFCIARSGKSPIDVFLKHWGSKQLEGHFEQFFKACFLSSKRWVSMVVGDYQRTRREFGGLDDNYRKTRDEEEKLAKHLEVVRRNIDVIGRVSGNATVPKLKKLAMYFDKALTPQLLDPKHNPFWRWKMPDLVELKITDCHPPPAGLTFAPTLKTFMMALDAKSVQPFKMAQLSNFLASCESLDIVYLSFSNWTPSSTTPCQFRGFASVRDVSFLFYTCGPEAAKAVCSSIHFPKATEMYLGIEEIDVKEGDIHFALKNQAMVDECLNNHPLLKKLKFSYVTHTFLLTPILLPFNTLRFLEELFISPECWTEIKFWGDPDDSDFPTPVPKAFRLPPIRRLSLDYTNMRRKWDNNISWAKKFFAQMKKQGDLDTFGKWDVCETAGWARPPPPSDLSSAINDCLPVEKISSRWVYDN</sequence>
<protein>
    <recommendedName>
        <fullName evidence="4">F-box domain-containing protein</fullName>
    </recommendedName>
</protein>
<proteinExistence type="predicted"/>
<dbReference type="InParanoid" id="A0A0H2RN16"/>
<organism evidence="2 3">
    <name type="scientific">Schizopora paradoxa</name>
    <dbReference type="NCBI Taxonomy" id="27342"/>
    <lineage>
        <taxon>Eukaryota</taxon>
        <taxon>Fungi</taxon>
        <taxon>Dikarya</taxon>
        <taxon>Basidiomycota</taxon>
        <taxon>Agaricomycotina</taxon>
        <taxon>Agaricomycetes</taxon>
        <taxon>Hymenochaetales</taxon>
        <taxon>Schizoporaceae</taxon>
        <taxon>Schizopora</taxon>
    </lineage>
</organism>
<reference evidence="2 3" key="1">
    <citation type="submission" date="2015-04" db="EMBL/GenBank/DDBJ databases">
        <title>Complete genome sequence of Schizopora paradoxa KUC8140, a cosmopolitan wood degrader in East Asia.</title>
        <authorList>
            <consortium name="DOE Joint Genome Institute"/>
            <person name="Min B."/>
            <person name="Park H."/>
            <person name="Jang Y."/>
            <person name="Kim J.-J."/>
            <person name="Kim K.H."/>
            <person name="Pangilinan J."/>
            <person name="Lipzen A."/>
            <person name="Riley R."/>
            <person name="Grigoriev I.V."/>
            <person name="Spatafora J.W."/>
            <person name="Choi I.-G."/>
        </authorList>
    </citation>
    <scope>NUCLEOTIDE SEQUENCE [LARGE SCALE GENOMIC DNA]</scope>
    <source>
        <strain evidence="2 3">KUC8140</strain>
    </source>
</reference>
<evidence type="ECO:0000313" key="3">
    <source>
        <dbReference type="Proteomes" id="UP000053477"/>
    </source>
</evidence>
<dbReference type="EMBL" id="KQ085967">
    <property type="protein sequence ID" value="KLO12967.1"/>
    <property type="molecule type" value="Genomic_DNA"/>
</dbReference>
<feature type="coiled-coil region" evidence="1">
    <location>
        <begin position="87"/>
        <end position="114"/>
    </location>
</feature>
<keyword evidence="3" id="KW-1185">Reference proteome</keyword>
<gene>
    <name evidence="2" type="ORF">SCHPADRAFT_940749</name>
</gene>
<dbReference type="AlphaFoldDB" id="A0A0H2RN16"/>
<keyword evidence="1" id="KW-0175">Coiled coil</keyword>
<evidence type="ECO:0000313" key="2">
    <source>
        <dbReference type="EMBL" id="KLO12967.1"/>
    </source>
</evidence>
<accession>A0A0H2RN16</accession>
<evidence type="ECO:0000256" key="1">
    <source>
        <dbReference type="SAM" id="Coils"/>
    </source>
</evidence>
<evidence type="ECO:0008006" key="4">
    <source>
        <dbReference type="Google" id="ProtNLM"/>
    </source>
</evidence>
<dbReference type="OrthoDB" id="2833965at2759"/>
<dbReference type="Proteomes" id="UP000053477">
    <property type="component" value="Unassembled WGS sequence"/>
</dbReference>
<name>A0A0H2RN16_9AGAM</name>